<organism evidence="4 5">
    <name type="scientific">Rhodobacter xanthinilyticus</name>
    <dbReference type="NCBI Taxonomy" id="1850250"/>
    <lineage>
        <taxon>Bacteria</taxon>
        <taxon>Pseudomonadati</taxon>
        <taxon>Pseudomonadota</taxon>
        <taxon>Alphaproteobacteria</taxon>
        <taxon>Rhodobacterales</taxon>
        <taxon>Rhodobacter group</taxon>
        <taxon>Rhodobacter</taxon>
    </lineage>
</organism>
<keyword evidence="4" id="KW-0670">Pyruvate</keyword>
<evidence type="ECO:0000313" key="4">
    <source>
        <dbReference type="EMBL" id="AOZ68662.1"/>
    </source>
</evidence>
<sequence length="311" mass="32669">MLTLLYAGSPGLWPAYQAALGAALAEAGIAARLVRPGEAAPESVDYLIYAPNGPVQDFASFTRARAVLSLWAGVERVVGNPTLTQPLCRMVDEGLARGMVEWVLGQVLRAHLGLDAHILNHSGRWEQIAPPLATERSVTVLGLGALGAAAASALAGLGFRVTGWSRSPKEIEGVRCLAGAAGLAEALAAGEIVVTILPNTPETANILNAETLAMLPRGAVVLNPGRGTLIDDEALLAALESGQVAQATLDVFRTEPLPPEHPYWAHPRVTVSPHIAAETRPASAARVIVENIRRGEAGEPFLYRVDSARGY</sequence>
<dbReference type="RefSeq" id="WP_071165642.1">
    <property type="nucleotide sequence ID" value="NZ_CP017781.1"/>
</dbReference>
<dbReference type="InterPro" id="IPR006140">
    <property type="entry name" value="D-isomer_DH_NAD-bd"/>
</dbReference>
<dbReference type="InterPro" id="IPR029753">
    <property type="entry name" value="D-isomer_DH_CS"/>
</dbReference>
<feature type="domain" description="D-isomer specific 2-hydroxyacid dehydrogenase NAD-binding" evidence="3">
    <location>
        <begin position="121"/>
        <end position="276"/>
    </location>
</feature>
<evidence type="ECO:0000256" key="2">
    <source>
        <dbReference type="ARBA" id="ARBA00023027"/>
    </source>
</evidence>
<dbReference type="Proteomes" id="UP000176562">
    <property type="component" value="Chromosome"/>
</dbReference>
<keyword evidence="5" id="KW-1185">Reference proteome</keyword>
<reference evidence="4 5" key="1">
    <citation type="submission" date="2016-10" db="EMBL/GenBank/DDBJ databases">
        <title>Rhodobacter sp. LPB0142, isolated from sea water.</title>
        <authorList>
            <person name="Kim E."/>
            <person name="Yi H."/>
        </authorList>
    </citation>
    <scope>NUCLEOTIDE SEQUENCE [LARGE SCALE GENOMIC DNA]</scope>
    <source>
        <strain evidence="4 5">LPB0142</strain>
    </source>
</reference>
<dbReference type="EMBL" id="CP017781">
    <property type="protein sequence ID" value="AOZ68662.1"/>
    <property type="molecule type" value="Genomic_DNA"/>
</dbReference>
<keyword evidence="1" id="KW-0560">Oxidoreductase</keyword>
<dbReference type="GO" id="GO:0016616">
    <property type="term" value="F:oxidoreductase activity, acting on the CH-OH group of donors, NAD or NADP as acceptor"/>
    <property type="evidence" value="ECO:0007669"/>
    <property type="project" value="UniProtKB-ARBA"/>
</dbReference>
<name>A0A1D9M9X7_9RHOB</name>
<dbReference type="SUPFAM" id="SSF51735">
    <property type="entry name" value="NAD(P)-binding Rossmann-fold domains"/>
    <property type="match status" value="1"/>
</dbReference>
<evidence type="ECO:0000313" key="5">
    <source>
        <dbReference type="Proteomes" id="UP000176562"/>
    </source>
</evidence>
<dbReference type="Gene3D" id="3.40.50.720">
    <property type="entry name" value="NAD(P)-binding Rossmann-like Domain"/>
    <property type="match status" value="2"/>
</dbReference>
<proteinExistence type="predicted"/>
<dbReference type="PANTHER" id="PTHR43333:SF1">
    <property type="entry name" value="D-ISOMER SPECIFIC 2-HYDROXYACID DEHYDROGENASE NAD-BINDING DOMAIN-CONTAINING PROTEIN"/>
    <property type="match status" value="1"/>
</dbReference>
<dbReference type="AlphaFoldDB" id="A0A1D9M9X7"/>
<dbReference type="STRING" id="1850250.LPB142_04470"/>
<gene>
    <name evidence="4" type="ORF">LPB142_04470</name>
</gene>
<dbReference type="KEGG" id="rhp:LPB142_04470"/>
<dbReference type="GO" id="GO:0051287">
    <property type="term" value="F:NAD binding"/>
    <property type="evidence" value="ECO:0007669"/>
    <property type="project" value="InterPro"/>
</dbReference>
<keyword evidence="2" id="KW-0520">NAD</keyword>
<dbReference type="PROSITE" id="PS00671">
    <property type="entry name" value="D_2_HYDROXYACID_DH_3"/>
    <property type="match status" value="1"/>
</dbReference>
<accession>A0A1D9M9X7</accession>
<dbReference type="InterPro" id="IPR036291">
    <property type="entry name" value="NAD(P)-bd_dom_sf"/>
</dbReference>
<evidence type="ECO:0000256" key="1">
    <source>
        <dbReference type="ARBA" id="ARBA00023002"/>
    </source>
</evidence>
<evidence type="ECO:0000259" key="3">
    <source>
        <dbReference type="Pfam" id="PF02826"/>
    </source>
</evidence>
<protein>
    <submittedName>
        <fullName evidence="4">Glyoxylate/hydroxypyruvate reductase A</fullName>
    </submittedName>
</protein>
<dbReference type="PANTHER" id="PTHR43333">
    <property type="entry name" value="2-HACID_DH_C DOMAIN-CONTAINING PROTEIN"/>
    <property type="match status" value="1"/>
</dbReference>
<dbReference type="Pfam" id="PF02826">
    <property type="entry name" value="2-Hacid_dh_C"/>
    <property type="match status" value="1"/>
</dbReference>